<dbReference type="EnsemblPlants" id="AVESA.00010b.r2.1DG0177770.1">
    <property type="protein sequence ID" value="AVESA.00010b.r2.1DG0177770.1.CDS"/>
    <property type="gene ID" value="AVESA.00010b.r2.1DG0177770"/>
</dbReference>
<organism evidence="1 2">
    <name type="scientific">Avena sativa</name>
    <name type="common">Oat</name>
    <dbReference type="NCBI Taxonomy" id="4498"/>
    <lineage>
        <taxon>Eukaryota</taxon>
        <taxon>Viridiplantae</taxon>
        <taxon>Streptophyta</taxon>
        <taxon>Embryophyta</taxon>
        <taxon>Tracheophyta</taxon>
        <taxon>Spermatophyta</taxon>
        <taxon>Magnoliopsida</taxon>
        <taxon>Liliopsida</taxon>
        <taxon>Poales</taxon>
        <taxon>Poaceae</taxon>
        <taxon>BOP clade</taxon>
        <taxon>Pooideae</taxon>
        <taxon>Poodae</taxon>
        <taxon>Poeae</taxon>
        <taxon>Poeae Chloroplast Group 1 (Aveneae type)</taxon>
        <taxon>Aveninae</taxon>
        <taxon>Avena</taxon>
    </lineage>
</organism>
<proteinExistence type="predicted"/>
<reference evidence="1" key="2">
    <citation type="submission" date="2025-09" db="UniProtKB">
        <authorList>
            <consortium name="EnsemblPlants"/>
        </authorList>
    </citation>
    <scope>IDENTIFICATION</scope>
</reference>
<accession>A0ACD5U500</accession>
<evidence type="ECO:0000313" key="2">
    <source>
        <dbReference type="Proteomes" id="UP001732700"/>
    </source>
</evidence>
<reference evidence="1" key="1">
    <citation type="submission" date="2021-05" db="EMBL/GenBank/DDBJ databases">
        <authorList>
            <person name="Scholz U."/>
            <person name="Mascher M."/>
            <person name="Fiebig A."/>
        </authorList>
    </citation>
    <scope>NUCLEOTIDE SEQUENCE [LARGE SCALE GENOMIC DNA]</scope>
</reference>
<dbReference type="Proteomes" id="UP001732700">
    <property type="component" value="Chromosome 1D"/>
</dbReference>
<keyword evidence="2" id="KW-1185">Reference proteome</keyword>
<name>A0ACD5U500_AVESA</name>
<protein>
    <submittedName>
        <fullName evidence="1">Uncharacterized protein</fullName>
    </submittedName>
</protein>
<sequence length="434" mass="48133">MESSAARLLQLRCAVQHYEWGHRGNASLVARLANAHGDDPVNPTRRYAEFWMGTHPSAPSELVDGGNGTRLLLKDWLLRNPDVLGPAVAARWEGHLPFLFKVLSVAKALSIQAHLDKKLAETLHALRPETYKDDNHKPEMAIAVTQFRALCGFVGTQELKEIFRTVPELKDLVGHKDTDKLVTMEYDWGDKVKSNLQSAFTMLMTASKHMVSEAIAKLINRLNAESEIRALTEKEQLVLSLERQYEEDVGVLAALFFNYVKLNPDEALYIDANEPHAYLSGECIECMATSDNVVRAGMTSKYRDVETLCSMLTYNQTFPKILVGIPVQPHVTRYIPPFDELEVDLCMVPQGEDVVIPSIPGPSIFLVMAGEGEIQLLAAAGNNNNKHAKEGDVFFVAAYSKVKLSAAASSSDGYMHVYRAGVNNKFLASKETSK</sequence>
<evidence type="ECO:0000313" key="1">
    <source>
        <dbReference type="EnsemblPlants" id="AVESA.00010b.r2.1DG0177770.1.CDS"/>
    </source>
</evidence>